<keyword evidence="3" id="KW-0815">Transposition</keyword>
<keyword evidence="4" id="KW-0238">DNA-binding</keyword>
<organism evidence="7 8">
    <name type="scientific">Brevibacterium antiquum CNRZ 918</name>
    <dbReference type="NCBI Taxonomy" id="1255637"/>
    <lineage>
        <taxon>Bacteria</taxon>
        <taxon>Bacillati</taxon>
        <taxon>Actinomycetota</taxon>
        <taxon>Actinomycetes</taxon>
        <taxon>Micrococcales</taxon>
        <taxon>Brevibacteriaceae</taxon>
        <taxon>Brevibacterium</taxon>
    </lineage>
</organism>
<evidence type="ECO:0000256" key="2">
    <source>
        <dbReference type="ARBA" id="ARBA00010961"/>
    </source>
</evidence>
<name>A0A2H1L0A4_9MICO</name>
<feature type="compositionally biased region" description="Polar residues" evidence="6">
    <location>
        <begin position="370"/>
        <end position="381"/>
    </location>
</feature>
<dbReference type="GO" id="GO:0003677">
    <property type="term" value="F:DNA binding"/>
    <property type="evidence" value="ECO:0007669"/>
    <property type="project" value="UniProtKB-KW"/>
</dbReference>
<reference evidence="7 8" key="1">
    <citation type="submission" date="2017-03" db="EMBL/GenBank/DDBJ databases">
        <authorList>
            <person name="Afonso C.L."/>
            <person name="Miller P.J."/>
            <person name="Scott M.A."/>
            <person name="Spackman E."/>
            <person name="Goraichik I."/>
            <person name="Dimitrov K.M."/>
            <person name="Suarez D.L."/>
            <person name="Swayne D.E."/>
        </authorList>
    </citation>
    <scope>NUCLEOTIDE SEQUENCE [LARGE SCALE GENOMIC DNA]</scope>
    <source>
        <strain evidence="7 8">CNRZ 918</strain>
    </source>
</reference>
<dbReference type="GO" id="GO:0006313">
    <property type="term" value="P:DNA transposition"/>
    <property type="evidence" value="ECO:0007669"/>
    <property type="project" value="InterPro"/>
</dbReference>
<dbReference type="InterPro" id="IPR048004">
    <property type="entry name" value="IS1249_transpos"/>
</dbReference>
<feature type="compositionally biased region" description="Gly residues" evidence="6">
    <location>
        <begin position="388"/>
        <end position="397"/>
    </location>
</feature>
<dbReference type="OrthoDB" id="9793302at2"/>
<proteinExistence type="inferred from homology"/>
<evidence type="ECO:0000256" key="6">
    <source>
        <dbReference type="SAM" id="MobiDB-lite"/>
    </source>
</evidence>
<sequence length="397" mass="45025">MVEHALEACSVSVPRNHPRCGVCANKLVKNGQTTAGRTRWRCKHCGASTSQSRTDISRKAEFTSFISWLTSTRARGEFATSTRTFTRQTQWCWNVIPTVTATGEVHDQIMLDGTYFNGWCVLIAHTGKHVIDWQWCDQEKTASWTALIRRIPAPVAAIVDGNGPLTTTIKRLWPGTRIQRCHFHIRQAANKHLTRRPNLPANKELLAIYKMLTDVSTLEQAAAWTGEFAGWEAKWEAFLKHRTTAQSGAPRPSYVRPGQHWWYTHLRTRRAWKLVAGLIRDDQLFTWLELAEEGLVIAKTTNALEGGPNKAIKDFLRHHRGLPVEHARRGVDWLLYRQTEAASDPWELVTPSAWAKKPERRLVRPDSGRSETTSLYGTSFSIEDGNGIQKGWGGRSR</sequence>
<evidence type="ECO:0000256" key="5">
    <source>
        <dbReference type="ARBA" id="ARBA00023172"/>
    </source>
</evidence>
<feature type="compositionally biased region" description="Basic and acidic residues" evidence="6">
    <location>
        <begin position="359"/>
        <end position="369"/>
    </location>
</feature>
<evidence type="ECO:0000256" key="4">
    <source>
        <dbReference type="ARBA" id="ARBA00023125"/>
    </source>
</evidence>
<dbReference type="EMBL" id="FXZD01000036">
    <property type="protein sequence ID" value="SMY05445.1"/>
    <property type="molecule type" value="Genomic_DNA"/>
</dbReference>
<gene>
    <name evidence="7" type="ORF">BANT918_03439</name>
</gene>
<keyword evidence="5" id="KW-0233">DNA recombination</keyword>
<comment type="similarity">
    <text evidence="2">Belongs to the transposase mutator family.</text>
</comment>
<evidence type="ECO:0000256" key="3">
    <source>
        <dbReference type="ARBA" id="ARBA00022578"/>
    </source>
</evidence>
<protein>
    <submittedName>
        <fullName evidence="7">MULE transposase domain-containing protein</fullName>
    </submittedName>
</protein>
<dbReference type="NCBIfam" id="NF033544">
    <property type="entry name" value="transpos_IS1249"/>
    <property type="match status" value="1"/>
</dbReference>
<dbReference type="AlphaFoldDB" id="A0A2H1L0A4"/>
<evidence type="ECO:0000313" key="7">
    <source>
        <dbReference type="EMBL" id="SMY05445.1"/>
    </source>
</evidence>
<dbReference type="InterPro" id="IPR001207">
    <property type="entry name" value="Transposase_mutator"/>
</dbReference>
<feature type="region of interest" description="Disordered" evidence="6">
    <location>
        <begin position="359"/>
        <end position="397"/>
    </location>
</feature>
<evidence type="ECO:0000313" key="8">
    <source>
        <dbReference type="Proteomes" id="UP000234433"/>
    </source>
</evidence>
<dbReference type="Pfam" id="PF00872">
    <property type="entry name" value="Transposase_mut"/>
    <property type="match status" value="1"/>
</dbReference>
<evidence type="ECO:0000256" key="1">
    <source>
        <dbReference type="ARBA" id="ARBA00002190"/>
    </source>
</evidence>
<dbReference type="GO" id="GO:0004803">
    <property type="term" value="F:transposase activity"/>
    <property type="evidence" value="ECO:0007669"/>
    <property type="project" value="InterPro"/>
</dbReference>
<dbReference type="Proteomes" id="UP000234433">
    <property type="component" value="Unassembled WGS sequence"/>
</dbReference>
<dbReference type="RefSeq" id="WP_145997020.1">
    <property type="nucleotide sequence ID" value="NZ_FXZD01000036.1"/>
</dbReference>
<accession>A0A2H1L0A4</accession>
<comment type="function">
    <text evidence="1">Required for the transposition of the insertion element.</text>
</comment>